<dbReference type="SUPFAM" id="SSF53756">
    <property type="entry name" value="UDP-Glycosyltransferase/glycogen phosphorylase"/>
    <property type="match status" value="1"/>
</dbReference>
<organism evidence="3 4">
    <name type="scientific">Streptococcus constellatus</name>
    <dbReference type="NCBI Taxonomy" id="76860"/>
    <lineage>
        <taxon>Bacteria</taxon>
        <taxon>Bacillati</taxon>
        <taxon>Bacillota</taxon>
        <taxon>Bacilli</taxon>
        <taxon>Lactobacillales</taxon>
        <taxon>Streptococcaceae</taxon>
        <taxon>Streptococcus</taxon>
        <taxon>Streptococcus anginosus group</taxon>
    </lineage>
</organism>
<dbReference type="Pfam" id="PF00534">
    <property type="entry name" value="Glycos_transf_1"/>
    <property type="match status" value="1"/>
</dbReference>
<dbReference type="OrthoDB" id="9802525at2"/>
<feature type="domain" description="Glycosyl transferase family 1" evidence="2">
    <location>
        <begin position="196"/>
        <end position="344"/>
    </location>
</feature>
<evidence type="ECO:0000313" key="3">
    <source>
        <dbReference type="EMBL" id="KIC77460.1"/>
    </source>
</evidence>
<accession>A0A0C1K391</accession>
<dbReference type="GO" id="GO:0009103">
    <property type="term" value="P:lipopolysaccharide biosynthetic process"/>
    <property type="evidence" value="ECO:0007669"/>
    <property type="project" value="TreeGrafter"/>
</dbReference>
<dbReference type="Proteomes" id="UP000031339">
    <property type="component" value="Unassembled WGS sequence"/>
</dbReference>
<keyword evidence="1" id="KW-0808">Transferase</keyword>
<dbReference type="PANTHER" id="PTHR46401">
    <property type="entry name" value="GLYCOSYLTRANSFERASE WBBK-RELATED"/>
    <property type="match status" value="1"/>
</dbReference>
<evidence type="ECO:0000256" key="1">
    <source>
        <dbReference type="ARBA" id="ARBA00022679"/>
    </source>
</evidence>
<evidence type="ECO:0000259" key="2">
    <source>
        <dbReference type="Pfam" id="PF00534"/>
    </source>
</evidence>
<proteinExistence type="predicted"/>
<dbReference type="EMBL" id="JWIY01000004">
    <property type="protein sequence ID" value="KIC77460.1"/>
    <property type="molecule type" value="Genomic_DNA"/>
</dbReference>
<dbReference type="Gene3D" id="3.40.50.2000">
    <property type="entry name" value="Glycogen Phosphorylase B"/>
    <property type="match status" value="2"/>
</dbReference>
<dbReference type="AlphaFoldDB" id="A0A0C1K391"/>
<comment type="caution">
    <text evidence="3">The sequence shown here is derived from an EMBL/GenBank/DDBJ whole genome shotgun (WGS) entry which is preliminary data.</text>
</comment>
<dbReference type="RefSeq" id="WP_037598439.1">
    <property type="nucleotide sequence ID" value="NZ_CAJPUH010000024.1"/>
</dbReference>
<sequence length="372" mass="42627">MKVLIQSRKNFFTMRGGDTVQIEKTKEQLEKLGVEVDISLELEPDLSAYDLVHLTNVTRIQETYVQMQNAKKQGKKVALSTIFWPMEDFEKQAQIGARKLISNLLSIDNIERVKALARMIKSKESRGRVTKNLVTVGYTKMQRYVVENTDLFLPNSEMEIQKLFETFKIHSDAYVVVPNGIDKDNALKYLNNSDANEFSKFKDAVISVGRIEPRKNQLNLLKALHDSNYTVILVGAVSDNHKNYFAEIQKYLDSNPKVHYFPQIDNDKLYELYKICKVNTLPSWLDTPGLVNLESAAMGCNLAISSRGTTTEYFGDDAFYCEPDDLYSIRSAVDNAFSSPRNKKLQEKILSKYTWENAAKQTLIGYKRLLRK</sequence>
<dbReference type="PANTHER" id="PTHR46401:SF2">
    <property type="entry name" value="GLYCOSYLTRANSFERASE WBBK-RELATED"/>
    <property type="match status" value="1"/>
</dbReference>
<protein>
    <recommendedName>
        <fullName evidence="2">Glycosyl transferase family 1 domain-containing protein</fullName>
    </recommendedName>
</protein>
<reference evidence="3 4" key="1">
    <citation type="submission" date="2014-12" db="EMBL/GenBank/DDBJ databases">
        <title>Partial genome sequence of Streptococcus constellatus KCOM 1650 (= ChDC B144).</title>
        <authorList>
            <person name="Kook J.-K."/>
            <person name="Park S.-N."/>
            <person name="Lim Y.K."/>
            <person name="Jo E."/>
        </authorList>
    </citation>
    <scope>NUCLEOTIDE SEQUENCE [LARGE SCALE GENOMIC DNA]</scope>
    <source>
        <strain evidence="3 4">KCOM 1650</strain>
    </source>
</reference>
<dbReference type="InterPro" id="IPR001296">
    <property type="entry name" value="Glyco_trans_1"/>
</dbReference>
<name>A0A0C1K391_STRCV</name>
<gene>
    <name evidence="3" type="ORF">RN79_09360</name>
</gene>
<dbReference type="GO" id="GO:0016757">
    <property type="term" value="F:glycosyltransferase activity"/>
    <property type="evidence" value="ECO:0007669"/>
    <property type="project" value="InterPro"/>
</dbReference>
<evidence type="ECO:0000313" key="4">
    <source>
        <dbReference type="Proteomes" id="UP000031339"/>
    </source>
</evidence>